<dbReference type="PRINTS" id="PR01009">
    <property type="entry name" value="FLGMRINGFLIF"/>
</dbReference>
<accession>A0A9X1W1Q1</accession>
<comment type="subcellular location">
    <subcellularLocation>
        <location evidence="1 9">Bacterial flagellum basal body</location>
    </subcellularLocation>
    <subcellularLocation>
        <location evidence="2">Cell membrane</location>
        <topology evidence="2">Multi-pass membrane protein</topology>
    </subcellularLocation>
</comment>
<keyword evidence="8 9" id="KW-0975">Bacterial flagellum</keyword>
<organism evidence="14 15">
    <name type="scientific">Variovorax terrae</name>
    <dbReference type="NCBI Taxonomy" id="2923278"/>
    <lineage>
        <taxon>Bacteria</taxon>
        <taxon>Pseudomonadati</taxon>
        <taxon>Pseudomonadota</taxon>
        <taxon>Betaproteobacteria</taxon>
        <taxon>Burkholderiales</taxon>
        <taxon>Comamonadaceae</taxon>
        <taxon>Variovorax</taxon>
    </lineage>
</organism>
<keyword evidence="14" id="KW-0969">Cilium</keyword>
<keyword evidence="7 11" id="KW-0472">Membrane</keyword>
<dbReference type="PANTHER" id="PTHR30046">
    <property type="entry name" value="FLAGELLAR M-RING PROTEIN"/>
    <property type="match status" value="1"/>
</dbReference>
<dbReference type="InterPro" id="IPR000067">
    <property type="entry name" value="FlgMring_FliF"/>
</dbReference>
<feature type="transmembrane region" description="Helical" evidence="11">
    <location>
        <begin position="423"/>
        <end position="442"/>
    </location>
</feature>
<comment type="caution">
    <text evidence="14">The sequence shown here is derived from an EMBL/GenBank/DDBJ whole genome shotgun (WGS) entry which is preliminary data.</text>
</comment>
<evidence type="ECO:0000256" key="10">
    <source>
        <dbReference type="SAM" id="MobiDB-lite"/>
    </source>
</evidence>
<dbReference type="Pfam" id="PF01514">
    <property type="entry name" value="YscJ_FliF"/>
    <property type="match status" value="1"/>
</dbReference>
<keyword evidence="4" id="KW-1003">Cell membrane</keyword>
<sequence>MTAFWFTLSQRARTSLVAGVIVIIASLVLGVWWFTKADYQVLFSDLKPQDAQAMVAELERLKIPYQLSEGGAAILVDRPVVHATRLKLMGRDLPLHGAVGFELFNNTDFGMTEFAQKINYQRALQGEITRTIQSLAEVRDVRVLLALPEQGLFKLAAARPKASITLTLRQGQALRVEQVGGIQRLVAAAVPGMSMQDVTIVDSQGVALTRGVGAEDEVGAGSTRLDLKRDTENYLSRKAAMVLERAFGPGQALASVDVTLNMDHVRTTTEDVIAAPTRQEGVPAGVMVREREVVRDTGAPLDTRPGDGMARTGSSQREIEYAVGRRVEQMVSQPGSIRRLQVIAVVRHPLETQQEEQVRRMVAAAVGASSDRGDVVVVQTIGAVGGTIASVSPPSDAVPARLTAPGASEGSGSTGGLATQNTVIMALGAVVVAVLVMALVIGRARARSANSSLEQTLSEAERDAALRAVQEWLSKSPIGSATPAGASGGAGFGDPQEWRA</sequence>
<keyword evidence="14" id="KW-0966">Cell projection</keyword>
<evidence type="ECO:0000256" key="7">
    <source>
        <dbReference type="ARBA" id="ARBA00023136"/>
    </source>
</evidence>
<protein>
    <recommendedName>
        <fullName evidence="9">Flagellar M-ring protein</fullName>
    </recommendedName>
</protein>
<evidence type="ECO:0000256" key="6">
    <source>
        <dbReference type="ARBA" id="ARBA00022989"/>
    </source>
</evidence>
<keyword evidence="6 11" id="KW-1133">Transmembrane helix</keyword>
<feature type="region of interest" description="Disordered" evidence="10">
    <location>
        <begin position="392"/>
        <end position="415"/>
    </location>
</feature>
<feature type="transmembrane region" description="Helical" evidence="11">
    <location>
        <begin position="12"/>
        <end position="34"/>
    </location>
</feature>
<dbReference type="RefSeq" id="WP_243307198.1">
    <property type="nucleotide sequence ID" value="NZ_JALGBI010000001.1"/>
</dbReference>
<keyword evidence="5 11" id="KW-0812">Transmembrane</keyword>
<proteinExistence type="inferred from homology"/>
<evidence type="ECO:0000256" key="3">
    <source>
        <dbReference type="ARBA" id="ARBA00007971"/>
    </source>
</evidence>
<dbReference type="InterPro" id="IPR006182">
    <property type="entry name" value="FliF_N_dom"/>
</dbReference>
<comment type="similarity">
    <text evidence="3 9">Belongs to the FliF family.</text>
</comment>
<dbReference type="AlphaFoldDB" id="A0A9X1W1Q1"/>
<dbReference type="EMBL" id="JALGBI010000001">
    <property type="protein sequence ID" value="MCJ0764543.1"/>
    <property type="molecule type" value="Genomic_DNA"/>
</dbReference>
<comment type="function">
    <text evidence="9">The M ring may be actively involved in energy transduction.</text>
</comment>
<dbReference type="InterPro" id="IPR043427">
    <property type="entry name" value="YscJ/FliF"/>
</dbReference>
<evidence type="ECO:0000256" key="1">
    <source>
        <dbReference type="ARBA" id="ARBA00004117"/>
    </source>
</evidence>
<dbReference type="Gene3D" id="3.30.300.30">
    <property type="match status" value="1"/>
</dbReference>
<dbReference type="NCBIfam" id="TIGR00206">
    <property type="entry name" value="fliF"/>
    <property type="match status" value="1"/>
</dbReference>
<dbReference type="Pfam" id="PF08345">
    <property type="entry name" value="YscJ_FliF_C"/>
    <property type="match status" value="1"/>
</dbReference>
<dbReference type="Proteomes" id="UP001139447">
    <property type="component" value="Unassembled WGS sequence"/>
</dbReference>
<feature type="domain" description="Flagellar M-ring C-terminal" evidence="13">
    <location>
        <begin position="243"/>
        <end position="381"/>
    </location>
</feature>
<dbReference type="InterPro" id="IPR013556">
    <property type="entry name" value="Flag_M-ring_C"/>
</dbReference>
<reference evidence="14" key="1">
    <citation type="submission" date="2022-03" db="EMBL/GenBank/DDBJ databases">
        <authorList>
            <person name="Woo C.Y."/>
        </authorList>
    </citation>
    <scope>NUCLEOTIDE SEQUENCE</scope>
    <source>
        <strain evidence="14">CYS-02</strain>
    </source>
</reference>
<dbReference type="GO" id="GO:0071973">
    <property type="term" value="P:bacterial-type flagellum-dependent cell motility"/>
    <property type="evidence" value="ECO:0007669"/>
    <property type="project" value="InterPro"/>
</dbReference>
<evidence type="ECO:0000313" key="15">
    <source>
        <dbReference type="Proteomes" id="UP001139447"/>
    </source>
</evidence>
<evidence type="ECO:0000256" key="11">
    <source>
        <dbReference type="SAM" id="Phobius"/>
    </source>
</evidence>
<evidence type="ECO:0000313" key="14">
    <source>
        <dbReference type="EMBL" id="MCJ0764543.1"/>
    </source>
</evidence>
<evidence type="ECO:0000256" key="4">
    <source>
        <dbReference type="ARBA" id="ARBA00022475"/>
    </source>
</evidence>
<dbReference type="GO" id="GO:0005886">
    <property type="term" value="C:plasma membrane"/>
    <property type="evidence" value="ECO:0007669"/>
    <property type="project" value="UniProtKB-SubCell"/>
</dbReference>
<evidence type="ECO:0000256" key="2">
    <source>
        <dbReference type="ARBA" id="ARBA00004651"/>
    </source>
</evidence>
<evidence type="ECO:0000256" key="8">
    <source>
        <dbReference type="ARBA" id="ARBA00023143"/>
    </source>
</evidence>
<feature type="domain" description="Flagellar M-ring N-terminal" evidence="12">
    <location>
        <begin position="35"/>
        <end position="209"/>
    </location>
</feature>
<name>A0A9X1W1Q1_9BURK</name>
<keyword evidence="14" id="KW-0282">Flagellum</keyword>
<dbReference type="InterPro" id="IPR045851">
    <property type="entry name" value="AMP-bd_C_sf"/>
</dbReference>
<feature type="region of interest" description="Disordered" evidence="10">
    <location>
        <begin position="477"/>
        <end position="500"/>
    </location>
</feature>
<evidence type="ECO:0000259" key="13">
    <source>
        <dbReference type="Pfam" id="PF08345"/>
    </source>
</evidence>
<evidence type="ECO:0000256" key="5">
    <source>
        <dbReference type="ARBA" id="ARBA00022692"/>
    </source>
</evidence>
<dbReference type="GO" id="GO:0003774">
    <property type="term" value="F:cytoskeletal motor activity"/>
    <property type="evidence" value="ECO:0007669"/>
    <property type="project" value="InterPro"/>
</dbReference>
<gene>
    <name evidence="14" type="primary">fliF</name>
    <name evidence="14" type="ORF">MMF98_15095</name>
</gene>
<keyword evidence="15" id="KW-1185">Reference proteome</keyword>
<evidence type="ECO:0000259" key="12">
    <source>
        <dbReference type="Pfam" id="PF01514"/>
    </source>
</evidence>
<dbReference type="GO" id="GO:0009431">
    <property type="term" value="C:bacterial-type flagellum basal body, MS ring"/>
    <property type="evidence" value="ECO:0007669"/>
    <property type="project" value="InterPro"/>
</dbReference>
<dbReference type="PIRSF" id="PIRSF004862">
    <property type="entry name" value="FliF"/>
    <property type="match status" value="1"/>
</dbReference>
<evidence type="ECO:0000256" key="9">
    <source>
        <dbReference type="PIRNR" id="PIRNR004862"/>
    </source>
</evidence>
<dbReference type="PANTHER" id="PTHR30046:SF0">
    <property type="entry name" value="FLAGELLAR M-RING PROTEIN"/>
    <property type="match status" value="1"/>
</dbReference>